<accession>A9DCU5</accession>
<organism evidence="2 3">
    <name type="scientific">Hoeflea phototrophica (strain DSM 17068 / NCIMB 14078 / DFL-43)</name>
    <dbReference type="NCBI Taxonomy" id="411684"/>
    <lineage>
        <taxon>Bacteria</taxon>
        <taxon>Pseudomonadati</taxon>
        <taxon>Pseudomonadota</taxon>
        <taxon>Alphaproteobacteria</taxon>
        <taxon>Hyphomicrobiales</taxon>
        <taxon>Rhizobiaceae</taxon>
        <taxon>Hoeflea</taxon>
    </lineage>
</organism>
<comment type="caution">
    <text evidence="2">The sequence shown here is derived from an EMBL/GenBank/DDBJ whole genome shotgun (WGS) entry which is preliminary data.</text>
</comment>
<evidence type="ECO:0000313" key="3">
    <source>
        <dbReference type="Proteomes" id="UP000004291"/>
    </source>
</evidence>
<keyword evidence="1" id="KW-0812">Transmembrane</keyword>
<feature type="transmembrane region" description="Helical" evidence="1">
    <location>
        <begin position="107"/>
        <end position="126"/>
    </location>
</feature>
<feature type="transmembrane region" description="Helical" evidence="1">
    <location>
        <begin position="138"/>
        <end position="160"/>
    </location>
</feature>
<gene>
    <name evidence="2" type="ORF">HPDFL43_06997</name>
</gene>
<keyword evidence="1" id="KW-1133">Transmembrane helix</keyword>
<dbReference type="HOGENOM" id="CLU_093154_0_0_5"/>
<evidence type="ECO:0000313" key="2">
    <source>
        <dbReference type="EMBL" id="EDQ32208.1"/>
    </source>
</evidence>
<dbReference type="STRING" id="411684.HPDFL43_06997"/>
<dbReference type="EMBL" id="ABIA03000002">
    <property type="protein sequence ID" value="EDQ32208.1"/>
    <property type="molecule type" value="Genomic_DNA"/>
</dbReference>
<feature type="transmembrane region" description="Helical" evidence="1">
    <location>
        <begin position="63"/>
        <end position="87"/>
    </location>
</feature>
<dbReference type="Proteomes" id="UP000004291">
    <property type="component" value="Chromosome"/>
</dbReference>
<keyword evidence="1" id="KW-0472">Membrane</keyword>
<dbReference type="InterPro" id="IPR011606">
    <property type="entry name" value="Brnchd-chn_aa_trnsp_permease"/>
</dbReference>
<reference evidence="2 3" key="2">
    <citation type="submission" date="2012-06" db="EMBL/GenBank/DDBJ databases">
        <authorList>
            <person name="Fiebig A."/>
        </authorList>
    </citation>
    <scope>NUCLEOTIDE SEQUENCE [LARGE SCALE GENOMIC DNA]</scope>
    <source>
        <strain evidence="2 3">DFL-43</strain>
    </source>
</reference>
<feature type="transmembrane region" description="Helical" evidence="1">
    <location>
        <begin position="166"/>
        <end position="187"/>
    </location>
</feature>
<protein>
    <submittedName>
        <fullName evidence="2">Putative branched-chain amino acid permease (Azaleucine resistance)</fullName>
    </submittedName>
</protein>
<reference evidence="2 3" key="1">
    <citation type="submission" date="2007-10" db="EMBL/GenBank/DDBJ databases">
        <authorList>
            <person name="Wagner-Dobler I."/>
            <person name="Ferriera S."/>
            <person name="Johnson J."/>
            <person name="Kravitz S."/>
            <person name="Beeson K."/>
            <person name="Sutton G."/>
            <person name="Rogers Y.-H."/>
            <person name="Friedman R."/>
            <person name="Frazier M."/>
            <person name="Venter J.C."/>
        </authorList>
    </citation>
    <scope>NUCLEOTIDE SEQUENCE [LARGE SCALE GENOMIC DNA]</scope>
    <source>
        <strain evidence="2 3">DFL-43</strain>
    </source>
</reference>
<dbReference type="eggNOG" id="COG1296">
    <property type="taxonomic scope" value="Bacteria"/>
</dbReference>
<dbReference type="RefSeq" id="WP_007197183.1">
    <property type="nucleotide sequence ID" value="NZ_CM002917.1"/>
</dbReference>
<dbReference type="OrthoDB" id="7675159at2"/>
<evidence type="ECO:0000256" key="1">
    <source>
        <dbReference type="SAM" id="Phobius"/>
    </source>
</evidence>
<name>A9DCU5_HOEPD</name>
<feature type="transmembrane region" description="Helical" evidence="1">
    <location>
        <begin position="20"/>
        <end position="42"/>
    </location>
</feature>
<feature type="transmembrane region" description="Helical" evidence="1">
    <location>
        <begin position="194"/>
        <end position="212"/>
    </location>
</feature>
<sequence>MTSSSSHNGFHWFFKGVRGIASLPAIILMSAFVGFSGFAVEAGIPFGETVFMTGMVWALPAKVLLVGSILAGASLPAAFLTVTLSSIRLMPMVASLIPEIRHSKTPTWLLLFLSHFIAVTAYVFTMERIKDVPREHRVSFFAGFGVTVTLANIVLVAIIYSTVSNLPAMLAGALFFLTPVYFLTSIWASTRDRAGRIAMVVGLALIPVFHQVAPEFDILYTGLVGGTIAFLIDRAWKSGAGST</sequence>
<proteinExistence type="predicted"/>
<dbReference type="AlphaFoldDB" id="A9DCU5"/>
<keyword evidence="3" id="KW-1185">Reference proteome</keyword>
<dbReference type="Pfam" id="PF03591">
    <property type="entry name" value="AzlC"/>
    <property type="match status" value="1"/>
</dbReference>